<dbReference type="OrthoDB" id="3483116at2"/>
<dbReference type="AlphaFoldDB" id="A0A371YVG1"/>
<proteinExistence type="predicted"/>
<evidence type="ECO:0000313" key="2">
    <source>
        <dbReference type="EMBL" id="RFC85418.1"/>
    </source>
</evidence>
<dbReference type="EMBL" id="PYIX02000001">
    <property type="protein sequence ID" value="RFC85418.1"/>
    <property type="molecule type" value="Genomic_DNA"/>
</dbReference>
<accession>A0A371YVG1</accession>
<dbReference type="Gene3D" id="3.40.50.1820">
    <property type="entry name" value="alpha/beta hydrolase"/>
    <property type="match status" value="1"/>
</dbReference>
<reference evidence="1" key="1">
    <citation type="journal article" date="2014" name="Int. J. Syst. Evol. Microbiol.">
        <title>Complete genome of a new Firmicutes species belonging to the dominant human colonic microbiota ('Ruminococcus bicirculans') reveals two chromosomes and a selective capacity to utilize plant glucans.</title>
        <authorList>
            <consortium name="NISC Comparative Sequencing Program"/>
            <person name="Wegmann U."/>
            <person name="Louis P."/>
            <person name="Goesmann A."/>
            <person name="Henrissat B."/>
            <person name="Duncan S.H."/>
            <person name="Flint H.J."/>
        </authorList>
    </citation>
    <scope>NUCLEOTIDE SEQUENCE</scope>
    <source>
        <strain evidence="1">KCTC 62575</strain>
    </source>
</reference>
<reference evidence="4" key="3">
    <citation type="journal article" date="2019" name="Int. J. Syst. Evol. Microbiol.">
        <title>The Global Catalogue of Microorganisms (GCM) 10K type strain sequencing project: providing services to taxonomists for standard genome sequencing and annotation.</title>
        <authorList>
            <consortium name="The Broad Institute Genomics Platform"/>
            <consortium name="The Broad Institute Genome Sequencing Center for Infectious Disease"/>
            <person name="Wu L."/>
            <person name="Ma J."/>
        </authorList>
    </citation>
    <scope>NUCLEOTIDE SEQUENCE [LARGE SCALE GENOMIC DNA]</scope>
    <source>
        <strain evidence="4">KCTC 62575</strain>
    </source>
</reference>
<gene>
    <name evidence="1" type="ORF">ACFODO_15685</name>
    <name evidence="2" type="ORF">C9E89_000390</name>
</gene>
<evidence type="ECO:0000313" key="4">
    <source>
        <dbReference type="Proteomes" id="UP001595455"/>
    </source>
</evidence>
<comment type="caution">
    <text evidence="2">The sequence shown here is derived from an EMBL/GenBank/DDBJ whole genome shotgun (WGS) entry which is preliminary data.</text>
</comment>
<reference evidence="2 3" key="2">
    <citation type="submission" date="2018-08" db="EMBL/GenBank/DDBJ databases">
        <title>The draft genome of Acinetobacter sichuanensis strain WCHAc060041.</title>
        <authorList>
            <person name="Qin J."/>
            <person name="Feng Y."/>
            <person name="Zong Z."/>
        </authorList>
    </citation>
    <scope>NUCLEOTIDE SEQUENCE [LARGE SCALE GENOMIC DNA]</scope>
    <source>
        <strain evidence="2 3">WCHAc060041</strain>
    </source>
</reference>
<dbReference type="SUPFAM" id="SSF53474">
    <property type="entry name" value="alpha/beta-Hydrolases"/>
    <property type="match status" value="1"/>
</dbReference>
<dbReference type="Proteomes" id="UP000240957">
    <property type="component" value="Unassembled WGS sequence"/>
</dbReference>
<evidence type="ECO:0000313" key="1">
    <source>
        <dbReference type="EMBL" id="MFC2996677.1"/>
    </source>
</evidence>
<sequence>MKIIFIHGMNQQNHTAQSLQRYWCDIFQQGINAQQIALKSPLNIQLAFYGDLITTHHLSNQFDLEMLLPKFLLNFHVPYFAKKPSTLSIHPPTFIPTLSPQQPVALKTQLYLASEMIKDSALKEFVLLLNHFPQLHESMIHRFLIETYLYLDNADFLQEVHQRVLKCLDEHEPHIIVAHSLGTVIAYNLLQRLDPKYNIQRFITLASPLAFRVIQAKILHPILRPTILQGDWFNFYSQDDFLSAFPLSNAPFNFEPHILNQRIRTFIDHPHNIAGYLQNPAVIQAILQAL</sequence>
<dbReference type="RefSeq" id="WP_107006464.1">
    <property type="nucleotide sequence ID" value="NZ_JBHRSF010000071.1"/>
</dbReference>
<protein>
    <recommendedName>
        <fullName evidence="5">Alpha/beta hydrolase</fullName>
    </recommendedName>
</protein>
<name>A0A371YVG1_9GAMM</name>
<organism evidence="2 3">
    <name type="scientific">Acinetobacter sichuanensis</name>
    <dbReference type="NCBI Taxonomy" id="2136183"/>
    <lineage>
        <taxon>Bacteria</taxon>
        <taxon>Pseudomonadati</taxon>
        <taxon>Pseudomonadota</taxon>
        <taxon>Gammaproteobacteria</taxon>
        <taxon>Moraxellales</taxon>
        <taxon>Moraxellaceae</taxon>
        <taxon>Acinetobacter</taxon>
    </lineage>
</organism>
<keyword evidence="4" id="KW-1185">Reference proteome</keyword>
<reference evidence="1" key="4">
    <citation type="submission" date="2024-09" db="EMBL/GenBank/DDBJ databases">
        <authorList>
            <person name="Sun Q."/>
            <person name="Mori K."/>
        </authorList>
    </citation>
    <scope>NUCLEOTIDE SEQUENCE</scope>
    <source>
        <strain evidence="1">KCTC 62575</strain>
    </source>
</reference>
<dbReference type="EMBL" id="JBHRSF010000071">
    <property type="protein sequence ID" value="MFC2996677.1"/>
    <property type="molecule type" value="Genomic_DNA"/>
</dbReference>
<evidence type="ECO:0000313" key="3">
    <source>
        <dbReference type="Proteomes" id="UP000240957"/>
    </source>
</evidence>
<dbReference type="InterPro" id="IPR029058">
    <property type="entry name" value="AB_hydrolase_fold"/>
</dbReference>
<evidence type="ECO:0008006" key="5">
    <source>
        <dbReference type="Google" id="ProtNLM"/>
    </source>
</evidence>
<dbReference type="Proteomes" id="UP001595455">
    <property type="component" value="Unassembled WGS sequence"/>
</dbReference>